<feature type="compositionally biased region" description="Polar residues" evidence="2">
    <location>
        <begin position="327"/>
        <end position="343"/>
    </location>
</feature>
<feature type="compositionally biased region" description="Low complexity" evidence="2">
    <location>
        <begin position="1251"/>
        <end position="1263"/>
    </location>
</feature>
<dbReference type="RefSeq" id="XP_002957115.1">
    <property type="nucleotide sequence ID" value="XM_002957069.1"/>
</dbReference>
<accession>D8UEP1</accession>
<feature type="region of interest" description="Disordered" evidence="2">
    <location>
        <begin position="1417"/>
        <end position="1445"/>
    </location>
</feature>
<feature type="compositionally biased region" description="Low complexity" evidence="2">
    <location>
        <begin position="303"/>
        <end position="314"/>
    </location>
</feature>
<keyword evidence="4" id="KW-1185">Reference proteome</keyword>
<proteinExistence type="predicted"/>
<dbReference type="Gene3D" id="1.25.40.20">
    <property type="entry name" value="Ankyrin repeat-containing domain"/>
    <property type="match status" value="1"/>
</dbReference>
<dbReference type="PANTHER" id="PTHR13037:SF24">
    <property type="entry name" value="POLYCOMB PROTEIN PCL-RELATED"/>
    <property type="match status" value="1"/>
</dbReference>
<feature type="compositionally biased region" description="Basic and acidic residues" evidence="2">
    <location>
        <begin position="316"/>
        <end position="325"/>
    </location>
</feature>
<sequence>MTRIKRLGQRAQVGQSLGSRDLLKEQRGNGHRPALSIAPLQALAPSTFVDHQLPPRIAKKVTSRNSQELQDNKLQVAKIQDSRGPRDQQQSICNSSISRPGNISRLPSLVEASALISSDEVIDLMCRSSGSAALRRLLLRGKLDPNQVISSEELSHAAARMTMLQGHMATRLQQVRSRPAPQNASGLQSAAARPLASPVQQQHAAVAAAAAASAAVDAVRCRWPLLCAACYFGDPAHVDTLLRAGADPSWRSPYGLGPVAFAIASPAVGPGERLAVVQMLLCKMRQRQGILADPAPCHNCNSQQQQRLAQTPAQVRPRDSERLKVPDSSQLPDPLASDNSGGITQERCRGYDGCALDDAAFAVAAWPPALQKQQQQQLHMAVAPSHGSVGCRVVGTAMNGLPGSGGDPDNELPPDAWWLVVQPLVVHLLREESRNAVCTTAANETAGIAPAPVPAAASGVRLPGGTGAGRSMLTKTAANPDHVLNGEGEQQVARPDAVLSREEQLVELLISHGALDARVLRASSLLTLATLARRSRAVSELLAPVILRRLAAEAAAEGQGTERESWGRQAGVLLQQRTTGAWQALLPVESGPGSGPVPAAALASAAGRLAGVTDCRHSGGKAPAMSHPGGAAAGMEYGYPTGRVLAALLQHTLVQPPSTTARAASGGADIGGATLLRGLMRYGLHPFRSLWPGGPSAADLVVNAASPQPPPPPPPQRRPSTTKPSWPPPHQAAPAPAAMDVRTDAGIAAKDANADSVALTDTFAVQGFHYVAPTGLKSLLAVLEVPGEAAAEKTQVIDSTGSDDRDCDPATGAEVGGACSSIGLSHNGSNGNSNGERGCRKTEVADMLYGKESTPGGLGIVSVLRVAASARNLDGLHAIASRLLADKTAPEAANGIHSPTRTAGGSSAILNSVGGTDSCGSNTSRTPPGSASVEEPANGVTEALDLWEGYLYTPKVLGSGSSIRCNGGKSGKISHGGHVGMHSVASSACSPASDKFQERLQPPGNGVVSSAPPPRDVWWQQQSEQQFSGGGPAAVPPPSHRATPTGILSTSTCWSLVAVAATSGSCCLVASSEGCTDLGTGTSSSSSSSAATATKPCSCGEISSALAAVELVLALSAELVELLGGSNVGTAAPYADGAPQCIHKSMASHEAGRSVNPPADESAVPRGWTPNDDQAGVAYATILSASQATAADTGVGSRVASASAAAATMADIFRAQYADTEADGTTHGAEITAPLQAAGGYPNSNHPVTGSSSVNSVSSWESSQGLPGGHSTSAAGYEGCPSSLRVASRQNINRAGSRTTASTPGVRTNTYTVQYIGIANGELGILSQKQKLAGPGTVPASGNGPTSSNKTAVSRRHSRASSSSSASTRGLKNAAPAAASGAQIDILVAPGPAPDPVATVPPAAAAAATAAVRPSIPPFRSGLPLRQPPPPTEANTPPSMTSPYEAGPIAAAAAAATAAAAAAAGGLNDETDDEAPVSSRSKAPSLVSIVDDAYGQVKVVNMCFYSRALQSRSGPRDRHTRRNRPAGPQVQDMEPLSTALPGCFGNRAPSAGGFPGWKLTSAPVSAAVPVGIPRRTYSGAGTGLASTAGIQGRLTPDPAVAATPSASPSAPVLPAPAEGSMEGAGDPERGADVTAESFGHLQYSDG</sequence>
<dbReference type="InterPro" id="IPR036770">
    <property type="entry name" value="Ankyrin_rpt-contain_sf"/>
</dbReference>
<feature type="region of interest" description="Disordered" evidence="2">
    <location>
        <begin position="1510"/>
        <end position="1536"/>
    </location>
</feature>
<feature type="region of interest" description="Disordered" evidence="2">
    <location>
        <begin position="699"/>
        <end position="738"/>
    </location>
</feature>
<protein>
    <submittedName>
        <fullName evidence="3">Uncharacterized protein</fullName>
    </submittedName>
</protein>
<dbReference type="OrthoDB" id="550130at2759"/>
<feature type="compositionally biased region" description="Polar residues" evidence="2">
    <location>
        <begin position="915"/>
        <end position="929"/>
    </location>
</feature>
<feature type="compositionally biased region" description="Pro residues" evidence="2">
    <location>
        <begin position="707"/>
        <end position="717"/>
    </location>
</feature>
<dbReference type="GeneID" id="9620638"/>
<keyword evidence="1" id="KW-0945">Host-virus interaction</keyword>
<feature type="region of interest" description="Disordered" evidence="2">
    <location>
        <begin position="302"/>
        <end position="343"/>
    </location>
</feature>
<feature type="region of interest" description="Disordered" evidence="2">
    <location>
        <begin position="77"/>
        <end position="98"/>
    </location>
</feature>
<organism evidence="4">
    <name type="scientific">Volvox carteri f. nagariensis</name>
    <dbReference type="NCBI Taxonomy" id="3068"/>
    <lineage>
        <taxon>Eukaryota</taxon>
        <taxon>Viridiplantae</taxon>
        <taxon>Chlorophyta</taxon>
        <taxon>core chlorophytes</taxon>
        <taxon>Chlorophyceae</taxon>
        <taxon>CS clade</taxon>
        <taxon>Chlamydomonadales</taxon>
        <taxon>Volvocaceae</taxon>
        <taxon>Volvox</taxon>
    </lineage>
</organism>
<dbReference type="EMBL" id="GL378390">
    <property type="protein sequence ID" value="EFJ41769.1"/>
    <property type="molecule type" value="Genomic_DNA"/>
</dbReference>
<feature type="compositionally biased region" description="Polar residues" evidence="2">
    <location>
        <begin position="87"/>
        <end position="98"/>
    </location>
</feature>
<evidence type="ECO:0000256" key="2">
    <source>
        <dbReference type="SAM" id="MobiDB-lite"/>
    </source>
</evidence>
<dbReference type="InParanoid" id="D8UEP1"/>
<feature type="region of interest" description="Disordered" evidence="2">
    <location>
        <begin position="1332"/>
        <end position="1376"/>
    </location>
</feature>
<evidence type="ECO:0000256" key="1">
    <source>
        <dbReference type="ARBA" id="ARBA00022581"/>
    </source>
</evidence>
<dbReference type="KEGG" id="vcn:VOLCADRAFT_98188"/>
<evidence type="ECO:0000313" key="4">
    <source>
        <dbReference type="Proteomes" id="UP000001058"/>
    </source>
</evidence>
<name>D8UEP1_VOLCA</name>
<feature type="region of interest" description="Disordered" evidence="2">
    <location>
        <begin position="915"/>
        <end position="937"/>
    </location>
</feature>
<feature type="region of interest" description="Disordered" evidence="2">
    <location>
        <begin position="1238"/>
        <end position="1277"/>
    </location>
</feature>
<feature type="region of interest" description="Disordered" evidence="2">
    <location>
        <begin position="1595"/>
        <end position="1646"/>
    </location>
</feature>
<dbReference type="Proteomes" id="UP000001058">
    <property type="component" value="Unassembled WGS sequence"/>
</dbReference>
<feature type="region of interest" description="Disordered" evidence="2">
    <location>
        <begin position="1"/>
        <end position="20"/>
    </location>
</feature>
<reference evidence="3 4" key="1">
    <citation type="journal article" date="2010" name="Science">
        <title>Genomic analysis of organismal complexity in the multicellular green alga Volvox carteri.</title>
        <authorList>
            <person name="Prochnik S.E."/>
            <person name="Umen J."/>
            <person name="Nedelcu A.M."/>
            <person name="Hallmann A."/>
            <person name="Miller S.M."/>
            <person name="Nishii I."/>
            <person name="Ferris P."/>
            <person name="Kuo A."/>
            <person name="Mitros T."/>
            <person name="Fritz-Laylin L.K."/>
            <person name="Hellsten U."/>
            <person name="Chapman J."/>
            <person name="Simakov O."/>
            <person name="Rensing S.A."/>
            <person name="Terry A."/>
            <person name="Pangilinan J."/>
            <person name="Kapitonov V."/>
            <person name="Jurka J."/>
            <person name="Salamov A."/>
            <person name="Shapiro H."/>
            <person name="Schmutz J."/>
            <person name="Grimwood J."/>
            <person name="Lindquist E."/>
            <person name="Lucas S."/>
            <person name="Grigoriev I.V."/>
            <person name="Schmitt R."/>
            <person name="Kirk D."/>
            <person name="Rokhsar D.S."/>
        </authorList>
    </citation>
    <scope>NUCLEOTIDE SEQUENCE [LARGE SCALE GENOMIC DNA]</scope>
    <source>
        <strain evidence="4">f. Nagariensis / Eve</strain>
    </source>
</reference>
<evidence type="ECO:0000313" key="3">
    <source>
        <dbReference type="EMBL" id="EFJ41769.1"/>
    </source>
</evidence>
<dbReference type="PANTHER" id="PTHR13037">
    <property type="entry name" value="FORMIN"/>
    <property type="match status" value="1"/>
</dbReference>
<gene>
    <name evidence="3" type="ORF">VOLCADRAFT_98188</name>
</gene>
<feature type="compositionally biased region" description="Low complexity" evidence="2">
    <location>
        <begin position="1595"/>
        <end position="1617"/>
    </location>
</feature>